<dbReference type="Proteomes" id="UP000249746">
    <property type="component" value="Unassembled WGS sequence"/>
</dbReference>
<feature type="region of interest" description="Disordered" evidence="2">
    <location>
        <begin position="119"/>
        <end position="146"/>
    </location>
</feature>
<sequence>MAIFTNNDKQASGNSGNTSIISQGTKIKGDIISECSLHIDGAFEGNIIAKNSVTIGKNGSVKGSINAEHLMVSGKLMGNCDCNMVEILPQGRIDGEVAAREIVIEKTAEFVGQSIVHKDRQHQDAFSNKDKKPLGVSTPSTEAKNS</sequence>
<dbReference type="AlphaFoldDB" id="A0A2W6NKS1"/>
<dbReference type="OrthoDB" id="5327254at2"/>
<evidence type="ECO:0000256" key="1">
    <source>
        <dbReference type="ARBA" id="ARBA00044755"/>
    </source>
</evidence>
<comment type="caution">
    <text evidence="3">The sequence shown here is derived from an EMBL/GenBank/DDBJ whole genome shotgun (WGS) entry which is preliminary data.</text>
</comment>
<dbReference type="RefSeq" id="WP_111229894.1">
    <property type="nucleotide sequence ID" value="NZ_NBIU01000015.1"/>
</dbReference>
<dbReference type="PANTHER" id="PTHR35024">
    <property type="entry name" value="HYPOTHETICAL CYTOSOLIC PROTEIN"/>
    <property type="match status" value="1"/>
</dbReference>
<comment type="similarity">
    <text evidence="1">Belongs to the bactofilin family.</text>
</comment>
<protein>
    <submittedName>
        <fullName evidence="3">Polymer-forming cytoskeletal family protein</fullName>
    </submittedName>
</protein>
<accession>A0A2W6NKS1</accession>
<name>A0A2W6NKS1_9HELI</name>
<feature type="compositionally biased region" description="Basic and acidic residues" evidence="2">
    <location>
        <begin position="119"/>
        <end position="133"/>
    </location>
</feature>
<dbReference type="PANTHER" id="PTHR35024:SF4">
    <property type="entry name" value="POLYMER-FORMING CYTOSKELETAL PROTEIN"/>
    <property type="match status" value="1"/>
</dbReference>
<organism evidence="3 4">
    <name type="scientific">Helicobacter valdiviensis</name>
    <dbReference type="NCBI Taxonomy" id="1458358"/>
    <lineage>
        <taxon>Bacteria</taxon>
        <taxon>Pseudomonadati</taxon>
        <taxon>Campylobacterota</taxon>
        <taxon>Epsilonproteobacteria</taxon>
        <taxon>Campylobacterales</taxon>
        <taxon>Helicobacteraceae</taxon>
        <taxon>Helicobacter</taxon>
    </lineage>
</organism>
<keyword evidence="4" id="KW-1185">Reference proteome</keyword>
<evidence type="ECO:0000256" key="2">
    <source>
        <dbReference type="SAM" id="MobiDB-lite"/>
    </source>
</evidence>
<evidence type="ECO:0000313" key="4">
    <source>
        <dbReference type="Proteomes" id="UP000249746"/>
    </source>
</evidence>
<feature type="compositionally biased region" description="Polar residues" evidence="2">
    <location>
        <begin position="137"/>
        <end position="146"/>
    </location>
</feature>
<proteinExistence type="inferred from homology"/>
<gene>
    <name evidence="3" type="ORF">B6S12_05945</name>
</gene>
<dbReference type="InterPro" id="IPR007607">
    <property type="entry name" value="BacA/B"/>
</dbReference>
<reference evidence="3 4" key="1">
    <citation type="submission" date="2017-03" db="EMBL/GenBank/DDBJ databases">
        <title>Genomic and clinical evidence uncovers the enterohepatic species Helicobacter valdiviensis as a potential human intestinal pathogen.</title>
        <authorList>
            <person name="Fresia P."/>
            <person name="Jara R."/>
            <person name="Sierra R."/>
            <person name="Ferres I."/>
            <person name="Greif G."/>
            <person name="Iraola G."/>
            <person name="Collado L."/>
        </authorList>
    </citation>
    <scope>NUCLEOTIDE SEQUENCE [LARGE SCALE GENOMIC DNA]</scope>
    <source>
        <strain evidence="3 4">WBE14</strain>
    </source>
</reference>
<dbReference type="Pfam" id="PF04519">
    <property type="entry name" value="Bactofilin"/>
    <property type="match status" value="1"/>
</dbReference>
<dbReference type="EMBL" id="NBIU01000015">
    <property type="protein sequence ID" value="PZT48006.1"/>
    <property type="molecule type" value="Genomic_DNA"/>
</dbReference>
<evidence type="ECO:0000313" key="3">
    <source>
        <dbReference type="EMBL" id="PZT48006.1"/>
    </source>
</evidence>